<evidence type="ECO:0000256" key="7">
    <source>
        <dbReference type="ARBA" id="ARBA00007490"/>
    </source>
</evidence>
<comment type="catalytic activity">
    <reaction evidence="1 14">
        <text>adenosylcob(III)inamide + ATP = adenosylcob(III)inamide phosphate + ADP + H(+)</text>
        <dbReference type="Rhea" id="RHEA:15769"/>
        <dbReference type="ChEBI" id="CHEBI:2480"/>
        <dbReference type="ChEBI" id="CHEBI:15378"/>
        <dbReference type="ChEBI" id="CHEBI:30616"/>
        <dbReference type="ChEBI" id="CHEBI:58502"/>
        <dbReference type="ChEBI" id="CHEBI:456216"/>
        <dbReference type="EC" id="2.7.1.156"/>
    </reaction>
</comment>
<evidence type="ECO:0000256" key="2">
    <source>
        <dbReference type="ARBA" id="ARBA00000711"/>
    </source>
</evidence>
<dbReference type="EC" id="2.7.1.156" evidence="14"/>
<proteinExistence type="inferred from homology"/>
<evidence type="ECO:0000256" key="8">
    <source>
        <dbReference type="ARBA" id="ARBA00022573"/>
    </source>
</evidence>
<dbReference type="EC" id="2.7.7.62" evidence="14"/>
<evidence type="ECO:0000256" key="9">
    <source>
        <dbReference type="ARBA" id="ARBA00022679"/>
    </source>
</evidence>
<feature type="binding site" evidence="16">
    <location>
        <begin position="53"/>
        <end position="56"/>
    </location>
    <ligand>
        <name>GTP</name>
        <dbReference type="ChEBI" id="CHEBI:37565"/>
    </ligand>
</feature>
<dbReference type="Pfam" id="PF02283">
    <property type="entry name" value="CobU"/>
    <property type="match status" value="1"/>
</dbReference>
<evidence type="ECO:0000256" key="10">
    <source>
        <dbReference type="ARBA" id="ARBA00022741"/>
    </source>
</evidence>
<dbReference type="PANTHER" id="PTHR34848">
    <property type="match status" value="1"/>
</dbReference>
<evidence type="ECO:0000256" key="14">
    <source>
        <dbReference type="PIRNR" id="PIRNR006135"/>
    </source>
</evidence>
<comment type="similarity">
    <text evidence="7 14">Belongs to the CobU/CobP family.</text>
</comment>
<feature type="binding site" evidence="16">
    <location>
        <position position="86"/>
    </location>
    <ligand>
        <name>GTP</name>
        <dbReference type="ChEBI" id="CHEBI:37565"/>
    </ligand>
</feature>
<dbReference type="PIRSF" id="PIRSF006135">
    <property type="entry name" value="CobU"/>
    <property type="match status" value="1"/>
</dbReference>
<dbReference type="GO" id="GO:0008820">
    <property type="term" value="F:cobinamide phosphate guanylyltransferase activity"/>
    <property type="evidence" value="ECO:0007669"/>
    <property type="project" value="UniProtKB-UniRule"/>
</dbReference>
<keyword evidence="8 14" id="KW-0169">Cobalamin biosynthesis</keyword>
<evidence type="ECO:0000256" key="4">
    <source>
        <dbReference type="ARBA" id="ARBA00003889"/>
    </source>
</evidence>
<dbReference type="GO" id="GO:0005525">
    <property type="term" value="F:GTP binding"/>
    <property type="evidence" value="ECO:0007669"/>
    <property type="project" value="UniProtKB-UniRule"/>
</dbReference>
<feature type="binding site" evidence="16">
    <location>
        <begin position="11"/>
        <end position="18"/>
    </location>
    <ligand>
        <name>GTP</name>
        <dbReference type="ChEBI" id="CHEBI:37565"/>
    </ligand>
</feature>
<reference evidence="17" key="1">
    <citation type="submission" date="2016-07" db="EMBL/GenBank/DDBJ databases">
        <title>Microvirga ossetica sp. nov. a new species of rhizobia isolated from root nodules of the legume species Vicia alpestris Steven originated from North Ossetia region in the Caucasus.</title>
        <authorList>
            <person name="Safronova V.I."/>
            <person name="Kuznetsova I.G."/>
            <person name="Sazanova A.L."/>
            <person name="Belimov A."/>
            <person name="Andronov E."/>
            <person name="Osledkin Y.S."/>
            <person name="Onishchuk O.P."/>
            <person name="Kurchak O.N."/>
            <person name="Shaposhnikov A.I."/>
            <person name="Willems A."/>
            <person name="Tikhonovich I.A."/>
        </authorList>
    </citation>
    <scope>NUCLEOTIDE SEQUENCE [LARGE SCALE GENOMIC DNA]</scope>
    <source>
        <strain evidence="17">V5/3M</strain>
    </source>
</reference>
<dbReference type="SUPFAM" id="SSF52540">
    <property type="entry name" value="P-loop containing nucleoside triphosphate hydrolases"/>
    <property type="match status" value="1"/>
</dbReference>
<dbReference type="GO" id="GO:0043752">
    <property type="term" value="F:adenosylcobinamide kinase activity"/>
    <property type="evidence" value="ECO:0007669"/>
    <property type="project" value="UniProtKB-EC"/>
</dbReference>
<comment type="pathway">
    <text evidence="6 14">Cofactor biosynthesis; adenosylcobalamin biosynthesis; adenosylcobalamin from cob(II)yrinate a,c-diamide: step 5/7.</text>
</comment>
<dbReference type="PANTHER" id="PTHR34848:SF1">
    <property type="entry name" value="BIFUNCTIONAL ADENOSYLCOBALAMIN BIOSYNTHESIS PROTEIN COBU"/>
    <property type="match status" value="1"/>
</dbReference>
<organism evidence="17">
    <name type="scientific">Microvirga ossetica</name>
    <dbReference type="NCBI Taxonomy" id="1882682"/>
    <lineage>
        <taxon>Bacteria</taxon>
        <taxon>Pseudomonadati</taxon>
        <taxon>Pseudomonadota</taxon>
        <taxon>Alphaproteobacteria</taxon>
        <taxon>Hyphomicrobiales</taxon>
        <taxon>Methylobacteriaceae</taxon>
        <taxon>Microvirga</taxon>
    </lineage>
</organism>
<dbReference type="KEGG" id="moc:BB934_08035"/>
<feature type="binding site" evidence="16">
    <location>
        <begin position="36"/>
        <end position="38"/>
    </location>
    <ligand>
        <name>GTP</name>
        <dbReference type="ChEBI" id="CHEBI:37565"/>
    </ligand>
</feature>
<keyword evidence="9 14" id="KW-0808">Transferase</keyword>
<dbReference type="OrthoDB" id="9788370at2"/>
<dbReference type="InterPro" id="IPR027417">
    <property type="entry name" value="P-loop_NTPase"/>
</dbReference>
<accession>A0A1B2EE28</accession>
<evidence type="ECO:0000256" key="15">
    <source>
        <dbReference type="PIRSR" id="PIRSR006135-1"/>
    </source>
</evidence>
<dbReference type="CDD" id="cd00544">
    <property type="entry name" value="CobU"/>
    <property type="match status" value="1"/>
</dbReference>
<dbReference type="UniPathway" id="UPA00148">
    <property type="reaction ID" value="UER00236"/>
</dbReference>
<dbReference type="EMBL" id="CP016616">
    <property type="protein sequence ID" value="ANY78187.1"/>
    <property type="molecule type" value="Genomic_DNA"/>
</dbReference>
<keyword evidence="17" id="KW-0548">Nucleotidyltransferase</keyword>
<comment type="function">
    <text evidence="4 14">Catalyzes ATP-dependent phosphorylation of adenosylcobinamide and addition of GMP to adenosylcobinamide phosphate.</text>
</comment>
<feature type="active site" description="GMP-histidine intermediate" evidence="15">
    <location>
        <position position="52"/>
    </location>
</feature>
<comment type="pathway">
    <text evidence="5 14">Cofactor biosynthesis; adenosylcobalamin biosynthesis; adenosylcobalamin from cob(II)yrinate a,c-diamide: step 6/7.</text>
</comment>
<dbReference type="AlphaFoldDB" id="A0A1B2EE28"/>
<gene>
    <name evidence="17" type="ORF">BB934_08035</name>
</gene>
<keyword evidence="13 14" id="KW-0342">GTP-binding</keyword>
<name>A0A1B2EE28_9HYPH</name>
<dbReference type="GO" id="GO:0009236">
    <property type="term" value="P:cobalamin biosynthetic process"/>
    <property type="evidence" value="ECO:0007669"/>
    <property type="project" value="UniProtKB-UniRule"/>
</dbReference>
<evidence type="ECO:0000256" key="5">
    <source>
        <dbReference type="ARBA" id="ARBA00004692"/>
    </source>
</evidence>
<comment type="catalytic activity">
    <reaction evidence="2 14">
        <text>adenosylcob(III)inamide phosphate + GTP + H(+) = adenosylcob(III)inamide-GDP + diphosphate</text>
        <dbReference type="Rhea" id="RHEA:22712"/>
        <dbReference type="ChEBI" id="CHEBI:15378"/>
        <dbReference type="ChEBI" id="CHEBI:33019"/>
        <dbReference type="ChEBI" id="CHEBI:37565"/>
        <dbReference type="ChEBI" id="CHEBI:58502"/>
        <dbReference type="ChEBI" id="CHEBI:60487"/>
        <dbReference type="EC" id="2.7.7.62"/>
    </reaction>
</comment>
<evidence type="ECO:0000256" key="1">
    <source>
        <dbReference type="ARBA" id="ARBA00000312"/>
    </source>
</evidence>
<evidence type="ECO:0000256" key="12">
    <source>
        <dbReference type="ARBA" id="ARBA00022840"/>
    </source>
</evidence>
<evidence type="ECO:0000256" key="13">
    <source>
        <dbReference type="ARBA" id="ARBA00023134"/>
    </source>
</evidence>
<dbReference type="GO" id="GO:0005524">
    <property type="term" value="F:ATP binding"/>
    <property type="evidence" value="ECO:0007669"/>
    <property type="project" value="UniProtKB-UniRule"/>
</dbReference>
<evidence type="ECO:0000256" key="16">
    <source>
        <dbReference type="PIRSR" id="PIRSR006135-2"/>
    </source>
</evidence>
<sequence>MAVHRRVLVLGGARSGKSRIALQLAESASPERTYIATAQAFDDEMRERIAQHRMERDASWQTIDSPLELCDALRDLTAPGKAVLVDCLTLWLSNIILADRNPEPETERLVRLIREARGPLILVSNEVGHGIVPSTPLGRSFRDAQGRLNQRVAEACDAVVFVAAGCPILLKPAPALQLRLE</sequence>
<evidence type="ECO:0000256" key="6">
    <source>
        <dbReference type="ARBA" id="ARBA00005159"/>
    </source>
</evidence>
<dbReference type="RefSeq" id="WP_099509177.1">
    <property type="nucleotide sequence ID" value="NZ_CP016616.1"/>
</dbReference>
<keyword evidence="10 14" id="KW-0547">Nucleotide-binding</keyword>
<dbReference type="NCBIfam" id="NF004469">
    <property type="entry name" value="PRK05800.1"/>
    <property type="match status" value="1"/>
</dbReference>
<protein>
    <recommendedName>
        <fullName evidence="14">Bifunctional adenosylcobalamin biosynthesis protein</fullName>
        <ecNumber evidence="14">2.7.1.156</ecNumber>
        <ecNumber evidence="14">2.7.7.62</ecNumber>
    </recommendedName>
</protein>
<comment type="catalytic activity">
    <reaction evidence="3">
        <text>adenosylcob(III)inamide + GTP = adenosylcob(III)inamide phosphate + GDP + H(+)</text>
        <dbReference type="Rhea" id="RHEA:15765"/>
        <dbReference type="ChEBI" id="CHEBI:2480"/>
        <dbReference type="ChEBI" id="CHEBI:15378"/>
        <dbReference type="ChEBI" id="CHEBI:37565"/>
        <dbReference type="ChEBI" id="CHEBI:58189"/>
        <dbReference type="ChEBI" id="CHEBI:58502"/>
        <dbReference type="EC" id="2.7.1.156"/>
    </reaction>
</comment>
<evidence type="ECO:0000313" key="17">
    <source>
        <dbReference type="EMBL" id="ANY78187.1"/>
    </source>
</evidence>
<evidence type="ECO:0000256" key="11">
    <source>
        <dbReference type="ARBA" id="ARBA00022777"/>
    </source>
</evidence>
<evidence type="ECO:0000256" key="3">
    <source>
        <dbReference type="ARBA" id="ARBA00001522"/>
    </source>
</evidence>
<dbReference type="InterPro" id="IPR003203">
    <property type="entry name" value="CobU/CobP"/>
</dbReference>
<keyword evidence="12 14" id="KW-0067">ATP-binding</keyword>
<keyword evidence="11 14" id="KW-0418">Kinase</keyword>
<dbReference type="Gene3D" id="3.40.50.300">
    <property type="entry name" value="P-loop containing nucleotide triphosphate hydrolases"/>
    <property type="match status" value="1"/>
</dbReference>